<dbReference type="RefSeq" id="WP_149692442.1">
    <property type="nucleotide sequence ID" value="NZ_JBEUGM010000014.1"/>
</dbReference>
<dbReference type="AlphaFoldDB" id="A0A6N6JZ28"/>
<organism evidence="1 2">
    <name type="scientific">Citrobacter pasteurii</name>
    <dbReference type="NCBI Taxonomy" id="1563222"/>
    <lineage>
        <taxon>Bacteria</taxon>
        <taxon>Pseudomonadati</taxon>
        <taxon>Pseudomonadota</taxon>
        <taxon>Gammaproteobacteria</taxon>
        <taxon>Enterobacterales</taxon>
        <taxon>Enterobacteriaceae</taxon>
        <taxon>Citrobacter</taxon>
    </lineage>
</organism>
<proteinExistence type="predicted"/>
<dbReference type="Pfam" id="PF10973">
    <property type="entry name" value="DUF2799"/>
    <property type="match status" value="1"/>
</dbReference>
<name>A0A6N6JZ28_9ENTR</name>
<dbReference type="EMBL" id="QRDC01000032">
    <property type="protein sequence ID" value="KAA1273272.1"/>
    <property type="molecule type" value="Genomic_DNA"/>
</dbReference>
<protein>
    <submittedName>
        <fullName evidence="1">DUF2799 domain-containing protein</fullName>
    </submittedName>
</protein>
<accession>A0A6N6JZ28</accession>
<sequence length="124" mass="13819">MKQLICTLFVLFLSGCQIDPYTFTPTWTGTDWFDAGIQDAISGHVVKDNETLADNYNDPEVDRAQYLKGYAEGQRKTCQQDFVYARGLTGKTFPASCDTVDNVSRLHEAWQKGANEGAASTRLN</sequence>
<dbReference type="NCBIfam" id="NF008518">
    <property type="entry name" value="PRK11443.1"/>
    <property type="match status" value="1"/>
</dbReference>
<dbReference type="PROSITE" id="PS51257">
    <property type="entry name" value="PROKAR_LIPOPROTEIN"/>
    <property type="match status" value="1"/>
</dbReference>
<evidence type="ECO:0000313" key="1">
    <source>
        <dbReference type="EMBL" id="KAA1273272.1"/>
    </source>
</evidence>
<gene>
    <name evidence="1" type="ORF">DXF85_23160</name>
</gene>
<comment type="caution">
    <text evidence="1">The sequence shown here is derived from an EMBL/GenBank/DDBJ whole genome shotgun (WGS) entry which is preliminary data.</text>
</comment>
<dbReference type="Proteomes" id="UP000468420">
    <property type="component" value="Unassembled WGS sequence"/>
</dbReference>
<reference evidence="1 2" key="1">
    <citation type="submission" date="2018-08" db="EMBL/GenBank/DDBJ databases">
        <title>Complete genomic analysis of a Citrobacter pasteurii isolated from cockles (Cerastoderma edule) containing a new chromosomic qnrB allele.</title>
        <authorList>
            <person name="Rodrigues A."/>
            <person name="Baptista T."/>
            <person name="Quesada A."/>
            <person name="Campos M.J."/>
        </authorList>
    </citation>
    <scope>NUCLEOTIDE SEQUENCE [LARGE SCALE GENOMIC DNA]</scope>
    <source>
        <strain evidence="1 2">BA18</strain>
    </source>
</reference>
<dbReference type="InterPro" id="IPR021242">
    <property type="entry name" value="DUF2799"/>
</dbReference>
<evidence type="ECO:0000313" key="2">
    <source>
        <dbReference type="Proteomes" id="UP000468420"/>
    </source>
</evidence>